<dbReference type="RefSeq" id="WP_044224180.1">
    <property type="nucleotide sequence ID" value="NZ_JRYR02000001.1"/>
</dbReference>
<evidence type="ECO:0000313" key="2">
    <source>
        <dbReference type="Proteomes" id="UP000179797"/>
    </source>
</evidence>
<sequence length="286" mass="32984">MKISGFSFIKNAIKYDYPVVEAITSILPLCDEFVVAVGNCDDGTRELIENIDPKIRIIDTIWDETLKTGGSVLADETNKAFKEIAKDSNWCFYIQGDEALHEDYIPTVKQAMLKYKDDNQVDGLLFNYKHFYGSYDYVGASTKWYRHEIRVIKNNPEIYSYRDAQGFRKGDNQKLKVKAVDAFIYHYGWVRPPEKMMAKQSSFSTLYNNGTPTIEGAKFDYSEIDSLSLFEGTHPKVIHSRIAGKNWSFDQDISITNYSFKEKVKQFVMKLTGGYIIGEYKNYIKI</sequence>
<dbReference type="Gene3D" id="3.90.550.10">
    <property type="entry name" value="Spore Coat Polysaccharide Biosynthesis Protein SpsA, Chain A"/>
    <property type="match status" value="1"/>
</dbReference>
<protein>
    <submittedName>
        <fullName evidence="1">Glycosyl transferase</fullName>
    </submittedName>
</protein>
<accession>A0A1S1Z1G9</accession>
<dbReference type="InterPro" id="IPR029044">
    <property type="entry name" value="Nucleotide-diphossugar_trans"/>
</dbReference>
<organism evidence="1 2">
    <name type="scientific">Flammeovirga pacifica</name>
    <dbReference type="NCBI Taxonomy" id="915059"/>
    <lineage>
        <taxon>Bacteria</taxon>
        <taxon>Pseudomonadati</taxon>
        <taxon>Bacteroidota</taxon>
        <taxon>Cytophagia</taxon>
        <taxon>Cytophagales</taxon>
        <taxon>Flammeovirgaceae</taxon>
        <taxon>Flammeovirga</taxon>
    </lineage>
</organism>
<dbReference type="EMBL" id="JRYR02000001">
    <property type="protein sequence ID" value="OHX66955.1"/>
    <property type="molecule type" value="Genomic_DNA"/>
</dbReference>
<dbReference type="AlphaFoldDB" id="A0A1S1Z1G9"/>
<evidence type="ECO:0000313" key="1">
    <source>
        <dbReference type="EMBL" id="OHX66955.1"/>
    </source>
</evidence>
<name>A0A1S1Z1G9_FLAPC</name>
<dbReference type="STRING" id="915059.NH26_11670"/>
<dbReference type="Proteomes" id="UP000179797">
    <property type="component" value="Unassembled WGS sequence"/>
</dbReference>
<keyword evidence="2" id="KW-1185">Reference proteome</keyword>
<dbReference type="SUPFAM" id="SSF53448">
    <property type="entry name" value="Nucleotide-diphospho-sugar transferases"/>
    <property type="match status" value="1"/>
</dbReference>
<dbReference type="GO" id="GO:0016740">
    <property type="term" value="F:transferase activity"/>
    <property type="evidence" value="ECO:0007669"/>
    <property type="project" value="UniProtKB-KW"/>
</dbReference>
<proteinExistence type="predicted"/>
<dbReference type="OrthoDB" id="9815923at2"/>
<gene>
    <name evidence="1" type="ORF">NH26_11670</name>
</gene>
<keyword evidence="1" id="KW-0808">Transferase</keyword>
<comment type="caution">
    <text evidence="1">The sequence shown here is derived from an EMBL/GenBank/DDBJ whole genome shotgun (WGS) entry which is preliminary data.</text>
</comment>
<reference evidence="1 2" key="1">
    <citation type="journal article" date="2012" name="Int. J. Syst. Evol. Microbiol.">
        <title>Flammeovirga pacifica sp. nov., isolated from deep-sea sediment.</title>
        <authorList>
            <person name="Xu H."/>
            <person name="Fu Y."/>
            <person name="Yang N."/>
            <person name="Ding Z."/>
            <person name="Lai Q."/>
            <person name="Zeng R."/>
        </authorList>
    </citation>
    <scope>NUCLEOTIDE SEQUENCE [LARGE SCALE GENOMIC DNA]</scope>
    <source>
        <strain evidence="2">DSM 24597 / LMG 26175 / WPAGA1</strain>
    </source>
</reference>